<comment type="caution">
    <text evidence="1">The sequence shown here is derived from an EMBL/GenBank/DDBJ whole genome shotgun (WGS) entry which is preliminary data.</text>
</comment>
<accession>A0ABR9TC44</accession>
<keyword evidence="2" id="KW-1185">Reference proteome</keyword>
<gene>
    <name evidence="1" type="ORF">C4F40_15905</name>
</gene>
<evidence type="ECO:0000313" key="2">
    <source>
        <dbReference type="Proteomes" id="UP000618319"/>
    </source>
</evidence>
<name>A0ABR9TC44_9SPHI</name>
<evidence type="ECO:0000313" key="1">
    <source>
        <dbReference type="EMBL" id="MBE8722212.1"/>
    </source>
</evidence>
<proteinExistence type="predicted"/>
<dbReference type="PROSITE" id="PS51257">
    <property type="entry name" value="PROKAR_LIPOPROTEIN"/>
    <property type="match status" value="1"/>
</dbReference>
<organism evidence="1 2">
    <name type="scientific">Sphingobacterium pedocola</name>
    <dbReference type="NCBI Taxonomy" id="2082722"/>
    <lineage>
        <taxon>Bacteria</taxon>
        <taxon>Pseudomonadati</taxon>
        <taxon>Bacteroidota</taxon>
        <taxon>Sphingobacteriia</taxon>
        <taxon>Sphingobacteriales</taxon>
        <taxon>Sphingobacteriaceae</taxon>
        <taxon>Sphingobacterium</taxon>
    </lineage>
</organism>
<dbReference type="EMBL" id="PSKQ01000023">
    <property type="protein sequence ID" value="MBE8722212.1"/>
    <property type="molecule type" value="Genomic_DNA"/>
</dbReference>
<protein>
    <submittedName>
        <fullName evidence="1">Uncharacterized protein</fullName>
    </submittedName>
</protein>
<sequence length="89" mass="9917">MDFMNKFIIFMLGVLIYACGKSKSPDEVYPDGKVPQAEEEGGIFKFEALERVGYFDASLKFEYQHADGGGANEYANALQFAEMQAGNIF</sequence>
<dbReference type="Proteomes" id="UP000618319">
    <property type="component" value="Unassembled WGS sequence"/>
</dbReference>
<reference evidence="1 2" key="1">
    <citation type="submission" date="2018-02" db="EMBL/GenBank/DDBJ databases">
        <title>Sphingobacterium KA21.</title>
        <authorList>
            <person name="Vasarhelyi B.M."/>
            <person name="Deshmukh S."/>
            <person name="Balint B."/>
            <person name="Kukolya J."/>
        </authorList>
    </citation>
    <scope>NUCLEOTIDE SEQUENCE [LARGE SCALE GENOMIC DNA]</scope>
    <source>
        <strain evidence="1 2">Ka21</strain>
    </source>
</reference>